<name>A0A8H3EH66_9LECA</name>
<evidence type="ECO:0000259" key="2">
    <source>
        <dbReference type="SMART" id="SM00355"/>
    </source>
</evidence>
<comment type="caution">
    <text evidence="3">The sequence shown here is derived from an EMBL/GenBank/DDBJ whole genome shotgun (WGS) entry which is preliminary data.</text>
</comment>
<sequence>MAIKKKNTPTAGNRCEHASIKQRSKHVRQWAAGATGFASLEDATIQQQLNITMSHDALMTRTESHIPGSFPMSRSPVSHFSAPQSAQMFDTGLRTAYSELCAPNTANTVHGMPTVLNVQQAACLNGGGNLPGAPYHEDVWSYPTPVAEDMFYPERAPMLSGNVDAWPQLPCLPGQDIATTGFPCTSNPMSWSPVSAVDASVSSSYSQSSNLGPQPDTPLSQTFQDGTWSSDQQGNLDPEHTAFQGFTVGESLQLPSPVEFVEQHTDSLSTIKAGRPAQRTPLSNIWPQGEDVGQAPMDSIFPGTNYHRRPSEGEPTTAREHQYYQIGPAADGLYHCPFADLEDCAHKPEKLKCNYDKHLDSHLKPYRCKIAACVELQFSSTACLLRHEREAHGMHGHGEKPHLCSFQDCDRSVPGNGFPRRWNLFDHMKRVHDYSGQASSSSSNSPTPSSSSSYHGTATLAVRKRRPSSPMQLEPPKRAKSTTGAKPAAGGKVTIKASKAPVASTSQVKRQSMQKMWYEQKAAIKARLDNLDPNDAPASEQINADYAVLQTIGMNIRRQEAGQFAGV</sequence>
<dbReference type="InterPro" id="IPR059009">
    <property type="entry name" value="Znf_C2H2_17_1st"/>
</dbReference>
<reference evidence="3" key="1">
    <citation type="submission" date="2021-03" db="EMBL/GenBank/DDBJ databases">
        <authorList>
            <person name="Tagirdzhanova G."/>
        </authorList>
    </citation>
    <scope>NUCLEOTIDE SEQUENCE</scope>
</reference>
<gene>
    <name evidence="3" type="ORF">HETSPECPRED_000055</name>
</gene>
<feature type="domain" description="C2H2-type" evidence="2">
    <location>
        <begin position="402"/>
        <end position="432"/>
    </location>
</feature>
<dbReference type="InterPro" id="IPR059095">
    <property type="entry name" value="Znf_C2H2_17_2nd"/>
</dbReference>
<evidence type="ECO:0000313" key="4">
    <source>
        <dbReference type="Proteomes" id="UP000664521"/>
    </source>
</evidence>
<accession>A0A8H3EH66</accession>
<dbReference type="OrthoDB" id="5062908at2759"/>
<dbReference type="EMBL" id="CAJPDS010000001">
    <property type="protein sequence ID" value="CAF9902916.1"/>
    <property type="molecule type" value="Genomic_DNA"/>
</dbReference>
<evidence type="ECO:0000313" key="3">
    <source>
        <dbReference type="EMBL" id="CAF9902916.1"/>
    </source>
</evidence>
<dbReference type="Pfam" id="PF26176">
    <property type="entry name" value="zf_C2H2_17_2"/>
    <property type="match status" value="1"/>
</dbReference>
<keyword evidence="4" id="KW-1185">Reference proteome</keyword>
<protein>
    <recommendedName>
        <fullName evidence="2">C2H2-type domain-containing protein</fullName>
    </recommendedName>
</protein>
<dbReference type="Proteomes" id="UP000664521">
    <property type="component" value="Unassembled WGS sequence"/>
</dbReference>
<organism evidence="3 4">
    <name type="scientific">Heterodermia speciosa</name>
    <dbReference type="NCBI Taxonomy" id="116794"/>
    <lineage>
        <taxon>Eukaryota</taxon>
        <taxon>Fungi</taxon>
        <taxon>Dikarya</taxon>
        <taxon>Ascomycota</taxon>
        <taxon>Pezizomycotina</taxon>
        <taxon>Lecanoromycetes</taxon>
        <taxon>OSLEUM clade</taxon>
        <taxon>Lecanoromycetidae</taxon>
        <taxon>Caliciales</taxon>
        <taxon>Physciaceae</taxon>
        <taxon>Heterodermia</taxon>
    </lineage>
</organism>
<feature type="region of interest" description="Disordered" evidence="1">
    <location>
        <begin position="1"/>
        <end position="21"/>
    </location>
</feature>
<feature type="region of interest" description="Disordered" evidence="1">
    <location>
        <begin position="204"/>
        <end position="240"/>
    </location>
</feature>
<evidence type="ECO:0000256" key="1">
    <source>
        <dbReference type="SAM" id="MobiDB-lite"/>
    </source>
</evidence>
<dbReference type="Gene3D" id="3.30.160.60">
    <property type="entry name" value="Classic Zinc Finger"/>
    <property type="match status" value="1"/>
</dbReference>
<dbReference type="InterPro" id="IPR013087">
    <property type="entry name" value="Znf_C2H2_type"/>
</dbReference>
<proteinExistence type="predicted"/>
<feature type="compositionally biased region" description="Polar residues" evidence="1">
    <location>
        <begin position="217"/>
        <end position="235"/>
    </location>
</feature>
<dbReference type="SMART" id="SM00355">
    <property type="entry name" value="ZnF_C2H2"/>
    <property type="match status" value="2"/>
</dbReference>
<dbReference type="Pfam" id="PF26177">
    <property type="entry name" value="zf_C2H2_17_1st"/>
    <property type="match status" value="1"/>
</dbReference>
<feature type="region of interest" description="Disordered" evidence="1">
    <location>
        <begin position="435"/>
        <end position="506"/>
    </location>
</feature>
<feature type="compositionally biased region" description="Low complexity" evidence="1">
    <location>
        <begin position="439"/>
        <end position="453"/>
    </location>
</feature>
<feature type="domain" description="C2H2-type" evidence="2">
    <location>
        <begin position="366"/>
        <end position="392"/>
    </location>
</feature>
<dbReference type="AlphaFoldDB" id="A0A8H3EH66"/>